<dbReference type="InterPro" id="IPR002933">
    <property type="entry name" value="Peptidase_M20"/>
</dbReference>
<organism evidence="2 3">
    <name type="scientific">Neoroseomonas lacus</name>
    <dbReference type="NCBI Taxonomy" id="287609"/>
    <lineage>
        <taxon>Bacteria</taxon>
        <taxon>Pseudomonadati</taxon>
        <taxon>Pseudomonadota</taxon>
        <taxon>Alphaproteobacteria</taxon>
        <taxon>Acetobacterales</taxon>
        <taxon>Acetobacteraceae</taxon>
        <taxon>Neoroseomonas</taxon>
    </lineage>
</organism>
<dbReference type="EMBL" id="BMKW01000014">
    <property type="protein sequence ID" value="GGJ35147.1"/>
    <property type="molecule type" value="Genomic_DNA"/>
</dbReference>
<sequence>MDALPILEDTGLPYASRHGGHMHACGHDGHTAMLLGAARYLCATRRFRGSVVLIFQPAEEIGRGAGAMLRDALLERFPIRQLFGLHNLPGLAEGVLFCRDGPVMAATADITIRIGGRGGHGGSPHLCTDQILVAAHVLIALQGIIARNIPALRACL</sequence>
<dbReference type="Gene3D" id="3.30.70.360">
    <property type="match status" value="1"/>
</dbReference>
<evidence type="ECO:0000313" key="3">
    <source>
        <dbReference type="Proteomes" id="UP000661507"/>
    </source>
</evidence>
<evidence type="ECO:0000313" key="2">
    <source>
        <dbReference type="EMBL" id="GGJ35147.1"/>
    </source>
</evidence>
<gene>
    <name evidence="2" type="ORF">GCM10011320_48670</name>
</gene>
<dbReference type="InterPro" id="IPR017439">
    <property type="entry name" value="Amidohydrolase"/>
</dbReference>
<proteinExistence type="predicted"/>
<name>A0A917L0W2_9PROT</name>
<keyword evidence="3" id="KW-1185">Reference proteome</keyword>
<evidence type="ECO:0000256" key="1">
    <source>
        <dbReference type="ARBA" id="ARBA00022801"/>
    </source>
</evidence>
<dbReference type="SUPFAM" id="SSF53187">
    <property type="entry name" value="Zn-dependent exopeptidases"/>
    <property type="match status" value="1"/>
</dbReference>
<reference evidence="2" key="2">
    <citation type="submission" date="2020-09" db="EMBL/GenBank/DDBJ databases">
        <authorList>
            <person name="Sun Q."/>
            <person name="Zhou Y."/>
        </authorList>
    </citation>
    <scope>NUCLEOTIDE SEQUENCE</scope>
    <source>
        <strain evidence="2">CGMCC 1.3617</strain>
    </source>
</reference>
<dbReference type="AlphaFoldDB" id="A0A917L0W2"/>
<comment type="caution">
    <text evidence="2">The sequence shown here is derived from an EMBL/GenBank/DDBJ whole genome shotgun (WGS) entry which is preliminary data.</text>
</comment>
<evidence type="ECO:0008006" key="4">
    <source>
        <dbReference type="Google" id="ProtNLM"/>
    </source>
</evidence>
<dbReference type="NCBIfam" id="TIGR01891">
    <property type="entry name" value="amidohydrolases"/>
    <property type="match status" value="1"/>
</dbReference>
<dbReference type="GO" id="GO:0016787">
    <property type="term" value="F:hydrolase activity"/>
    <property type="evidence" value="ECO:0007669"/>
    <property type="project" value="InterPro"/>
</dbReference>
<keyword evidence="1" id="KW-0378">Hydrolase</keyword>
<protein>
    <recommendedName>
        <fullName evidence="4">Amidohydrolase</fullName>
    </recommendedName>
</protein>
<dbReference type="Proteomes" id="UP000661507">
    <property type="component" value="Unassembled WGS sequence"/>
</dbReference>
<accession>A0A917L0W2</accession>
<dbReference type="Pfam" id="PF01546">
    <property type="entry name" value="Peptidase_M20"/>
    <property type="match status" value="1"/>
</dbReference>
<dbReference type="PANTHER" id="PTHR11014:SF63">
    <property type="entry name" value="METALLOPEPTIDASE, PUTATIVE (AFU_ORTHOLOGUE AFUA_6G09600)-RELATED"/>
    <property type="match status" value="1"/>
</dbReference>
<reference evidence="2" key="1">
    <citation type="journal article" date="2014" name="Int. J. Syst. Evol. Microbiol.">
        <title>Complete genome sequence of Corynebacterium casei LMG S-19264T (=DSM 44701T), isolated from a smear-ripened cheese.</title>
        <authorList>
            <consortium name="US DOE Joint Genome Institute (JGI-PGF)"/>
            <person name="Walter F."/>
            <person name="Albersmeier A."/>
            <person name="Kalinowski J."/>
            <person name="Ruckert C."/>
        </authorList>
    </citation>
    <scope>NUCLEOTIDE SEQUENCE</scope>
    <source>
        <strain evidence="2">CGMCC 1.3617</strain>
    </source>
</reference>
<dbReference type="Gene3D" id="3.40.630.10">
    <property type="entry name" value="Zn peptidases"/>
    <property type="match status" value="1"/>
</dbReference>
<dbReference type="PANTHER" id="PTHR11014">
    <property type="entry name" value="PEPTIDASE M20 FAMILY MEMBER"/>
    <property type="match status" value="1"/>
</dbReference>